<keyword evidence="3" id="KW-1185">Reference proteome</keyword>
<feature type="chain" id="PRO_5015664739" description="Sel1 repeat family protein" evidence="1">
    <location>
        <begin position="20"/>
        <end position="449"/>
    </location>
</feature>
<evidence type="ECO:0000256" key="1">
    <source>
        <dbReference type="SAM" id="SignalP"/>
    </source>
</evidence>
<dbReference type="InterPro" id="IPR050767">
    <property type="entry name" value="Sel1_AlgK"/>
</dbReference>
<dbReference type="EMBL" id="MSCH01000003">
    <property type="protein sequence ID" value="PQJ53941.1"/>
    <property type="molecule type" value="Genomic_DNA"/>
</dbReference>
<proteinExistence type="predicted"/>
<keyword evidence="1" id="KW-0732">Signal</keyword>
<evidence type="ECO:0008006" key="4">
    <source>
        <dbReference type="Google" id="ProtNLM"/>
    </source>
</evidence>
<feature type="signal peptide" evidence="1">
    <location>
        <begin position="1"/>
        <end position="19"/>
    </location>
</feature>
<dbReference type="PANTHER" id="PTHR11102">
    <property type="entry name" value="SEL-1-LIKE PROTEIN"/>
    <property type="match status" value="1"/>
</dbReference>
<reference evidence="2 3" key="1">
    <citation type="submission" date="2016-12" db="EMBL/GenBank/DDBJ databases">
        <title>Diversity of luminous bacteria.</title>
        <authorList>
            <person name="Yoshizawa S."/>
            <person name="Kogure K."/>
        </authorList>
    </citation>
    <scope>NUCLEOTIDE SEQUENCE [LARGE SCALE GENOMIC DNA]</scope>
    <source>
        <strain evidence="2 3">SA4-48</strain>
    </source>
</reference>
<dbReference type="InterPro" id="IPR011990">
    <property type="entry name" value="TPR-like_helical_dom_sf"/>
</dbReference>
<gene>
    <name evidence="2" type="ORF">BTO11_09905</name>
</gene>
<organism evidence="2 3">
    <name type="scientific">Psychrosphaera saromensis</name>
    <dbReference type="NCBI Taxonomy" id="716813"/>
    <lineage>
        <taxon>Bacteria</taxon>
        <taxon>Pseudomonadati</taxon>
        <taxon>Pseudomonadota</taxon>
        <taxon>Gammaproteobacteria</taxon>
        <taxon>Alteromonadales</taxon>
        <taxon>Pseudoalteromonadaceae</taxon>
        <taxon>Psychrosphaera</taxon>
    </lineage>
</organism>
<sequence>MKFVTALILSLLLTSCASEGDKIKQEKVSTEGTVPTLNSLKKEAQNGSSDGQYSLGMHYLKKGDQPKAFDWLEKSAKQNNTLAVNELKKIYWLEKVAGQDNILTLNDPDSFYDKVADSDFDAVIESFKTSANLGDESASFNLAIIYQSGLKNYKESALWYEKSAQNNSSKAQYNLGTLYEEDLVEGGIEKTIYWYQQAANNNNDLAQYRLGLIYFTGKAVKKDYKKALPLFEKSAEQGNPQAQYRLGIMYESGKGVKVNYKYANELLEKSAQQGDRDAQVYLATTYFLGRSVNKNLPKAKYWFEKSALQGSSLGQFFLGGFYLKGYAVTKSYEKAVFWFYKSSQQGYKKATNALVGLKSSVKLTLVDGNHAEVTVRGVTFILDSYIVAFENPYYIKIYREDGQQLDLEDAEKVSIKYIEPRGCTEPVTRRPDLDSYNKTTSEWLIGISC</sequence>
<name>A0A2S7UXD7_9GAMM</name>
<comment type="caution">
    <text evidence="2">The sequence shown here is derived from an EMBL/GenBank/DDBJ whole genome shotgun (WGS) entry which is preliminary data.</text>
</comment>
<dbReference type="AlphaFoldDB" id="A0A2S7UXD7"/>
<dbReference type="Gene3D" id="1.25.40.10">
    <property type="entry name" value="Tetratricopeptide repeat domain"/>
    <property type="match status" value="2"/>
</dbReference>
<dbReference type="OrthoDB" id="8561742at2"/>
<protein>
    <recommendedName>
        <fullName evidence="4">Sel1 repeat family protein</fullName>
    </recommendedName>
</protein>
<dbReference type="PROSITE" id="PS51257">
    <property type="entry name" value="PROKAR_LIPOPROTEIN"/>
    <property type="match status" value="1"/>
</dbReference>
<dbReference type="SMART" id="SM00671">
    <property type="entry name" value="SEL1"/>
    <property type="match status" value="7"/>
</dbReference>
<dbReference type="Proteomes" id="UP000239007">
    <property type="component" value="Unassembled WGS sequence"/>
</dbReference>
<dbReference type="RefSeq" id="WP_105052445.1">
    <property type="nucleotide sequence ID" value="NZ_BMYG01000012.1"/>
</dbReference>
<evidence type="ECO:0000313" key="2">
    <source>
        <dbReference type="EMBL" id="PQJ53941.1"/>
    </source>
</evidence>
<dbReference type="InterPro" id="IPR006597">
    <property type="entry name" value="Sel1-like"/>
</dbReference>
<accession>A0A2S7UXD7</accession>
<dbReference type="Pfam" id="PF08238">
    <property type="entry name" value="Sel1"/>
    <property type="match status" value="7"/>
</dbReference>
<dbReference type="PANTHER" id="PTHR11102:SF160">
    <property type="entry name" value="ERAD-ASSOCIATED E3 UBIQUITIN-PROTEIN LIGASE COMPONENT HRD3"/>
    <property type="match status" value="1"/>
</dbReference>
<dbReference type="SUPFAM" id="SSF81901">
    <property type="entry name" value="HCP-like"/>
    <property type="match status" value="2"/>
</dbReference>
<evidence type="ECO:0000313" key="3">
    <source>
        <dbReference type="Proteomes" id="UP000239007"/>
    </source>
</evidence>